<dbReference type="Proteomes" id="UP000077407">
    <property type="component" value="Unassembled WGS sequence"/>
</dbReference>
<dbReference type="PATRIC" id="fig|1538.10.peg.3714"/>
<evidence type="ECO:0000313" key="2">
    <source>
        <dbReference type="EMBL" id="OAA83308.1"/>
    </source>
</evidence>
<accession>A0A162L239</accession>
<organism evidence="2 3">
    <name type="scientific">Clostridium ljungdahlii</name>
    <dbReference type="NCBI Taxonomy" id="1538"/>
    <lineage>
        <taxon>Bacteria</taxon>
        <taxon>Bacillati</taxon>
        <taxon>Bacillota</taxon>
        <taxon>Clostridia</taxon>
        <taxon>Eubacteriales</taxon>
        <taxon>Clostridiaceae</taxon>
        <taxon>Clostridium</taxon>
    </lineage>
</organism>
<evidence type="ECO:0000256" key="1">
    <source>
        <dbReference type="SAM" id="MobiDB-lite"/>
    </source>
</evidence>
<reference evidence="2 3" key="1">
    <citation type="journal article" date="2015" name="Biotechnol. Bioeng.">
        <title>Genome sequence and phenotypic characterization of Caulobacter segnis.</title>
        <authorList>
            <person name="Patel S."/>
            <person name="Fletcher B."/>
            <person name="Scott D.C."/>
            <person name="Ely B."/>
        </authorList>
    </citation>
    <scope>NUCLEOTIDE SEQUENCE [LARGE SCALE GENOMIC DNA]</scope>
    <source>
        <strain evidence="2 3">ERI-2</strain>
    </source>
</reference>
<feature type="compositionally biased region" description="Low complexity" evidence="1">
    <location>
        <begin position="46"/>
        <end position="73"/>
    </location>
</feature>
<dbReference type="InterPro" id="IPR038503">
    <property type="entry name" value="SpoIIIAH_sf"/>
</dbReference>
<evidence type="ECO:0000313" key="3">
    <source>
        <dbReference type="Proteomes" id="UP000077407"/>
    </source>
</evidence>
<dbReference type="OrthoDB" id="1707181at2"/>
<name>A0A162L239_9CLOT</name>
<dbReference type="EMBL" id="LITT01000062">
    <property type="protein sequence ID" value="OAA83308.1"/>
    <property type="molecule type" value="Genomic_DNA"/>
</dbReference>
<sequence length="186" mass="20596">MNKKQAVIIVTLLALIVCVGVVATKLNSPINYVNGVDNGSGKSAVSFNSSDNKSSQDKSTQAKSTQSKSEQSQFFEETRLTRDQKNAETLQTLKSLIDDKNVSDPNRSDAEKKYTALAMNTNYELKIENTLKSKGYEDAICSIEDNKARVIVKGKNKLEDKDTRQIKDVVMSISNIQEVEIEVKQG</sequence>
<proteinExistence type="predicted"/>
<dbReference type="InterPro" id="IPR024232">
    <property type="entry name" value="SpoIIIAH"/>
</dbReference>
<gene>
    <name evidence="2" type="primary">spoIIIAH</name>
    <name evidence="2" type="ORF">WY13_03636</name>
</gene>
<dbReference type="Gene3D" id="1.10.287.4300">
    <property type="entry name" value="Stage III sporulation protein AH-like"/>
    <property type="match status" value="1"/>
</dbReference>
<dbReference type="AlphaFoldDB" id="A0A162L239"/>
<dbReference type="Pfam" id="PF12685">
    <property type="entry name" value="SpoIIIAH"/>
    <property type="match status" value="1"/>
</dbReference>
<dbReference type="RefSeq" id="WP_063556889.1">
    <property type="nucleotide sequence ID" value="NZ_LITT01000062.1"/>
</dbReference>
<comment type="caution">
    <text evidence="2">The sequence shown here is derived from an EMBL/GenBank/DDBJ whole genome shotgun (WGS) entry which is preliminary data.</text>
</comment>
<feature type="region of interest" description="Disordered" evidence="1">
    <location>
        <begin position="44"/>
        <end position="79"/>
    </location>
</feature>
<protein>
    <submittedName>
        <fullName evidence="2">Stage III sporulation protein AH</fullName>
    </submittedName>
</protein>